<dbReference type="Gene3D" id="3.90.70.10">
    <property type="entry name" value="Cysteine proteinases"/>
    <property type="match status" value="1"/>
</dbReference>
<evidence type="ECO:0000256" key="1">
    <source>
        <dbReference type="SAM" id="MobiDB-lite"/>
    </source>
</evidence>
<dbReference type="Proteomes" id="UP000243799">
    <property type="component" value="Unassembled WGS sequence"/>
</dbReference>
<feature type="compositionally biased region" description="Low complexity" evidence="1">
    <location>
        <begin position="22"/>
        <end position="34"/>
    </location>
</feature>
<feature type="region of interest" description="Disordered" evidence="1">
    <location>
        <begin position="22"/>
        <end position="43"/>
    </location>
</feature>
<gene>
    <name evidence="4" type="ORF">SAMN05216266_113201</name>
</gene>
<dbReference type="AlphaFoldDB" id="A0A1I1BEK2"/>
<evidence type="ECO:0000313" key="5">
    <source>
        <dbReference type="Proteomes" id="UP000243799"/>
    </source>
</evidence>
<dbReference type="OrthoDB" id="9789941at2"/>
<feature type="signal peptide" evidence="2">
    <location>
        <begin position="1"/>
        <end position="23"/>
    </location>
</feature>
<evidence type="ECO:0000313" key="4">
    <source>
        <dbReference type="EMBL" id="SFB48711.1"/>
    </source>
</evidence>
<reference evidence="5" key="1">
    <citation type="submission" date="2016-10" db="EMBL/GenBank/DDBJ databases">
        <authorList>
            <person name="Varghese N."/>
            <person name="Submissions S."/>
        </authorList>
    </citation>
    <scope>NUCLEOTIDE SEQUENCE [LARGE SCALE GENOMIC DNA]</scope>
    <source>
        <strain evidence="5">CGMCC 4.3568</strain>
    </source>
</reference>
<feature type="domain" description="Peptidase C39-like" evidence="3">
    <location>
        <begin position="229"/>
        <end position="379"/>
    </location>
</feature>
<dbReference type="Pfam" id="PF13529">
    <property type="entry name" value="Peptidase_C39_2"/>
    <property type="match status" value="1"/>
</dbReference>
<name>A0A1I1BEK2_9PSEU</name>
<proteinExistence type="predicted"/>
<accession>A0A1I1BEK2</accession>
<evidence type="ECO:0000256" key="2">
    <source>
        <dbReference type="SAM" id="SignalP"/>
    </source>
</evidence>
<protein>
    <submittedName>
        <fullName evidence="4">Peptidase_C39 like family protein</fullName>
    </submittedName>
</protein>
<keyword evidence="2" id="KW-0732">Signal</keyword>
<dbReference type="EMBL" id="FOKG01000013">
    <property type="protein sequence ID" value="SFB48711.1"/>
    <property type="molecule type" value="Genomic_DNA"/>
</dbReference>
<organism evidence="4 5">
    <name type="scientific">Amycolatopsis marina</name>
    <dbReference type="NCBI Taxonomy" id="490629"/>
    <lineage>
        <taxon>Bacteria</taxon>
        <taxon>Bacillati</taxon>
        <taxon>Actinomycetota</taxon>
        <taxon>Actinomycetes</taxon>
        <taxon>Pseudonocardiales</taxon>
        <taxon>Pseudonocardiaceae</taxon>
        <taxon>Amycolatopsis</taxon>
    </lineage>
</organism>
<dbReference type="InterPro" id="IPR039564">
    <property type="entry name" value="Peptidase_C39-like"/>
</dbReference>
<dbReference type="CDD" id="cd02549">
    <property type="entry name" value="Peptidase_C39A"/>
    <property type="match status" value="1"/>
</dbReference>
<keyword evidence="5" id="KW-1185">Reference proteome</keyword>
<evidence type="ECO:0000259" key="3">
    <source>
        <dbReference type="Pfam" id="PF13529"/>
    </source>
</evidence>
<feature type="chain" id="PRO_5017257809" evidence="2">
    <location>
        <begin position="24"/>
        <end position="424"/>
    </location>
</feature>
<dbReference type="InterPro" id="IPR039563">
    <property type="entry name" value="Peptidase_C39_single_dom"/>
</dbReference>
<sequence length="424" mass="46184">MRGRAVTMMLVLTMAAMAVPAAAQPAARPSTTPASGDESIDYHQWDSSRDFAKGVRDGVSLGAGGLRISRPAGTIQRSEPALGTNRTYEFGTWTSPSYKPGFDATELIASWSARTPRKTWLQVEASARTAQGDDTNWYVLGQWAHGDDDIQRTTVEGQRDEHATVFVDTLATKAGVTLRSYRLRVTLYREQGSRTTPVLRAVGAMTSTVPDRFEVPISEPGAARGIELPVPRYAQNLHKGQYPEYGGGGQNWCSPTATQMVIEYWGRKPSQRELSWIPAGYTDRSVAHAARHTYDYSYEGTGNWPFNTAYAAHYGLRGHITRLHSLAELEGYIARGIPVITSQSFLESELDGAGYGTAGHIMVVVGFTEDGDVIANDPASNSNAGVRNVYDRAQFETIWQRTQRIDADGDVAGGPGGVVYVISP</sequence>
<dbReference type="STRING" id="490629.SAMN05216266_113201"/>
<dbReference type="RefSeq" id="WP_091675096.1">
    <property type="nucleotide sequence ID" value="NZ_FOKG01000013.1"/>
</dbReference>